<gene>
    <name evidence="7" type="ordered locus">Acfer_0575</name>
</gene>
<dbReference type="PANTHER" id="PTHR30250">
    <property type="entry name" value="PST FAMILY PREDICTED COLANIC ACID TRANSPORTER"/>
    <property type="match status" value="1"/>
</dbReference>
<dbReference type="PANTHER" id="PTHR30250:SF11">
    <property type="entry name" value="O-ANTIGEN TRANSPORTER-RELATED"/>
    <property type="match status" value="1"/>
</dbReference>
<dbReference type="AlphaFoldDB" id="D2RIS2"/>
<dbReference type="STRING" id="591001.Acfer_0575"/>
<evidence type="ECO:0000256" key="3">
    <source>
        <dbReference type="ARBA" id="ARBA00022692"/>
    </source>
</evidence>
<evidence type="ECO:0000313" key="8">
    <source>
        <dbReference type="Proteomes" id="UP000001902"/>
    </source>
</evidence>
<feature type="transmembrane region" description="Helical" evidence="6">
    <location>
        <begin position="252"/>
        <end position="277"/>
    </location>
</feature>
<feature type="transmembrane region" description="Helical" evidence="6">
    <location>
        <begin position="289"/>
        <end position="310"/>
    </location>
</feature>
<dbReference type="KEGG" id="afn:Acfer_0575"/>
<evidence type="ECO:0000256" key="4">
    <source>
        <dbReference type="ARBA" id="ARBA00022989"/>
    </source>
</evidence>
<reference evidence="7 8" key="1">
    <citation type="journal article" date="2010" name="Stand. Genomic Sci.">
        <title>Complete genome sequence of Acidaminococcus fermentans type strain (VR4).</title>
        <authorList>
            <person name="Chang Y.J."/>
            <person name="Pukall R."/>
            <person name="Saunders E."/>
            <person name="Lapidus A."/>
            <person name="Copeland A."/>
            <person name="Nolan M."/>
            <person name="Glavina Del Rio T."/>
            <person name="Lucas S."/>
            <person name="Chen F."/>
            <person name="Tice H."/>
            <person name="Cheng J.F."/>
            <person name="Han C."/>
            <person name="Detter J.C."/>
            <person name="Bruce D."/>
            <person name="Goodwin L."/>
            <person name="Pitluck S."/>
            <person name="Mikhailova N."/>
            <person name="Liolios K."/>
            <person name="Pati A."/>
            <person name="Ivanova N."/>
            <person name="Mavromatis K."/>
            <person name="Chen A."/>
            <person name="Palaniappan K."/>
            <person name="Land M."/>
            <person name="Hauser L."/>
            <person name="Jeffries C.D."/>
            <person name="Brettin T."/>
            <person name="Rohde M."/>
            <person name="Goker M."/>
            <person name="Bristow J."/>
            <person name="Eisen J.A."/>
            <person name="Markowitz V."/>
            <person name="Hugenholtz P."/>
            <person name="Kyrpides N.C."/>
            <person name="Klenk H.P."/>
        </authorList>
    </citation>
    <scope>NUCLEOTIDE SEQUENCE [LARGE SCALE GENOMIC DNA]</scope>
    <source>
        <strain evidence="8">ATCC 25085 / DSM 20731 / CCUG 9996 / CIP 106432 / VR4</strain>
    </source>
</reference>
<feature type="transmembrane region" description="Helical" evidence="6">
    <location>
        <begin position="361"/>
        <end position="380"/>
    </location>
</feature>
<dbReference type="eggNOG" id="COG2244">
    <property type="taxonomic scope" value="Bacteria"/>
</dbReference>
<feature type="transmembrane region" description="Helical" evidence="6">
    <location>
        <begin position="330"/>
        <end position="349"/>
    </location>
</feature>
<keyword evidence="8" id="KW-1185">Reference proteome</keyword>
<feature type="transmembrane region" description="Helical" evidence="6">
    <location>
        <begin position="12"/>
        <end position="35"/>
    </location>
</feature>
<keyword evidence="3 6" id="KW-0812">Transmembrane</keyword>
<dbReference type="OrthoDB" id="385011at2"/>
<feature type="transmembrane region" description="Helical" evidence="6">
    <location>
        <begin position="222"/>
        <end position="240"/>
    </location>
</feature>
<dbReference type="RefSeq" id="WP_012937964.1">
    <property type="nucleotide sequence ID" value="NC_013740.1"/>
</dbReference>
<feature type="transmembrane region" description="Helical" evidence="6">
    <location>
        <begin position="114"/>
        <end position="136"/>
    </location>
</feature>
<evidence type="ECO:0000256" key="5">
    <source>
        <dbReference type="ARBA" id="ARBA00023136"/>
    </source>
</evidence>
<feature type="transmembrane region" description="Helical" evidence="6">
    <location>
        <begin position="175"/>
        <end position="194"/>
    </location>
</feature>
<evidence type="ECO:0000256" key="1">
    <source>
        <dbReference type="ARBA" id="ARBA00004651"/>
    </source>
</evidence>
<feature type="transmembrane region" description="Helical" evidence="6">
    <location>
        <begin position="148"/>
        <end position="169"/>
    </location>
</feature>
<dbReference type="InterPro" id="IPR050833">
    <property type="entry name" value="Poly_Biosynth_Transport"/>
</dbReference>
<comment type="subcellular location">
    <subcellularLocation>
        <location evidence="1">Cell membrane</location>
        <topology evidence="1">Multi-pass membrane protein</topology>
    </subcellularLocation>
</comment>
<dbReference type="EMBL" id="CP001859">
    <property type="protein sequence ID" value="ADB46974.1"/>
    <property type="molecule type" value="Genomic_DNA"/>
</dbReference>
<dbReference type="GeneID" id="78334331"/>
<accession>D2RIS2</accession>
<dbReference type="Proteomes" id="UP000001902">
    <property type="component" value="Chromosome"/>
</dbReference>
<feature type="transmembrane region" description="Helical" evidence="6">
    <location>
        <begin position="81"/>
        <end position="102"/>
    </location>
</feature>
<evidence type="ECO:0000313" key="7">
    <source>
        <dbReference type="EMBL" id="ADB46974.1"/>
    </source>
</evidence>
<evidence type="ECO:0000256" key="6">
    <source>
        <dbReference type="SAM" id="Phobius"/>
    </source>
</evidence>
<dbReference type="HOGENOM" id="CLU_044974_0_0_9"/>
<sequence>MNLKEVVKNISYSFSANLISLLISVFMVLFVPKLLSVNDYGLWQLFLFYYSYLGFLHFGWEDGIYLRYAGKTFNELDRKTFAGQFYCIILLQIVLVVVISILSQVFVVNSDRRLALLCAIWLAPFVNFNNLCNFIMQMTNRIKGYARLLITERIIFFLGVLSFLVILGWNQFRYMYVAQVFAVVSMAVVGVYLCRSLLSPHFDSFAAIQQEVYKNLNVGSKLMLANTASILIIGIVRYGISIGWDVATFGKISLTLGISNFFMVFINSVSIVFFPIVKQMDEDKRSETYTVIRSVLTFLLFAGLIGYYPIRYILSLWLPKYADSLVYMRILFPVYVFASKVSLLINTYLKSMREEFLMLKINIVSVIFSLIITVFTVGMWHNLDVAVFSIVIIYAFRCGLSEYYITKLLKLNFRKNMIEDLLMCTIFIVSGWAFDNFLCMVVYGVAYAVFVLIHRCNLQQILRALKE</sequence>
<evidence type="ECO:0000256" key="2">
    <source>
        <dbReference type="ARBA" id="ARBA00022475"/>
    </source>
</evidence>
<dbReference type="GO" id="GO:0005886">
    <property type="term" value="C:plasma membrane"/>
    <property type="evidence" value="ECO:0007669"/>
    <property type="project" value="UniProtKB-SubCell"/>
</dbReference>
<keyword evidence="2" id="KW-1003">Cell membrane</keyword>
<keyword evidence="4 6" id="KW-1133">Transmembrane helix</keyword>
<feature type="transmembrane region" description="Helical" evidence="6">
    <location>
        <begin position="386"/>
        <end position="405"/>
    </location>
</feature>
<keyword evidence="5 6" id="KW-0472">Membrane</keyword>
<proteinExistence type="predicted"/>
<name>D2RIS2_ACIFV</name>
<protein>
    <submittedName>
        <fullName evidence="7">Heteropolysaccharide repeat-containing protein</fullName>
    </submittedName>
</protein>
<organism evidence="7 8">
    <name type="scientific">Acidaminococcus fermentans (strain ATCC 25085 / DSM 20731 / CCUG 9996 / CIP 106432 / VR4)</name>
    <dbReference type="NCBI Taxonomy" id="591001"/>
    <lineage>
        <taxon>Bacteria</taxon>
        <taxon>Bacillati</taxon>
        <taxon>Bacillota</taxon>
        <taxon>Negativicutes</taxon>
        <taxon>Acidaminococcales</taxon>
        <taxon>Acidaminococcaceae</taxon>
        <taxon>Acidaminococcus</taxon>
    </lineage>
</organism>
<feature type="transmembrane region" description="Helical" evidence="6">
    <location>
        <begin position="41"/>
        <end position="60"/>
    </location>
</feature>